<evidence type="ECO:0000313" key="3">
    <source>
        <dbReference type="Proteomes" id="UP000318661"/>
    </source>
</evidence>
<keyword evidence="1" id="KW-1133">Transmembrane helix</keyword>
<feature type="transmembrane region" description="Helical" evidence="1">
    <location>
        <begin position="12"/>
        <end position="36"/>
    </location>
</feature>
<sequence length="115" mass="12708">MVGKIIRIEGLIVFLGALYFYHVLNASWLLFVILLLAPDLSMVGYLKDKQTGALTYNLVHNFALAALLIGIGLFTSNKLLTSLGVILIAHIGADRFLGFGLKYATDFKDTHIQRL</sequence>
<dbReference type="Proteomes" id="UP000318661">
    <property type="component" value="Unassembled WGS sequence"/>
</dbReference>
<name>A0A537LFY1_9BACT</name>
<protein>
    <submittedName>
        <fullName evidence="2">DUF4260 family protein</fullName>
    </submittedName>
</protein>
<organism evidence="2 3">
    <name type="scientific">Candidatus Segetimicrobium genomatis</name>
    <dbReference type="NCBI Taxonomy" id="2569760"/>
    <lineage>
        <taxon>Bacteria</taxon>
        <taxon>Bacillati</taxon>
        <taxon>Candidatus Sysuimicrobiota</taxon>
        <taxon>Candidatus Sysuimicrobiia</taxon>
        <taxon>Candidatus Sysuimicrobiales</taxon>
        <taxon>Candidatus Segetimicrobiaceae</taxon>
        <taxon>Candidatus Segetimicrobium</taxon>
    </lineage>
</organism>
<feature type="transmembrane region" description="Helical" evidence="1">
    <location>
        <begin position="56"/>
        <end position="74"/>
    </location>
</feature>
<dbReference type="AlphaFoldDB" id="A0A537LFY1"/>
<gene>
    <name evidence="2" type="ORF">E6G99_08460</name>
</gene>
<proteinExistence type="predicted"/>
<accession>A0A537LFY1</accession>
<dbReference type="Pfam" id="PF14079">
    <property type="entry name" value="DUF4260"/>
    <property type="match status" value="1"/>
</dbReference>
<reference evidence="2 3" key="1">
    <citation type="journal article" date="2019" name="Nat. Microbiol.">
        <title>Mediterranean grassland soil C-N compound turnover is dependent on rainfall and depth, and is mediated by genomically divergent microorganisms.</title>
        <authorList>
            <person name="Diamond S."/>
            <person name="Andeer P.F."/>
            <person name="Li Z."/>
            <person name="Crits-Christoph A."/>
            <person name="Burstein D."/>
            <person name="Anantharaman K."/>
            <person name="Lane K.R."/>
            <person name="Thomas B.C."/>
            <person name="Pan C."/>
            <person name="Northen T.R."/>
            <person name="Banfield J.F."/>
        </authorList>
    </citation>
    <scope>NUCLEOTIDE SEQUENCE [LARGE SCALE GENOMIC DNA]</scope>
    <source>
        <strain evidence="2">NP_2</strain>
    </source>
</reference>
<evidence type="ECO:0000313" key="2">
    <source>
        <dbReference type="EMBL" id="TMJ06895.1"/>
    </source>
</evidence>
<comment type="caution">
    <text evidence="2">The sequence shown here is derived from an EMBL/GenBank/DDBJ whole genome shotgun (WGS) entry which is preliminary data.</text>
</comment>
<evidence type="ECO:0000256" key="1">
    <source>
        <dbReference type="SAM" id="Phobius"/>
    </source>
</evidence>
<dbReference type="InterPro" id="IPR025356">
    <property type="entry name" value="DUF4260"/>
</dbReference>
<dbReference type="EMBL" id="VBAJ01000214">
    <property type="protein sequence ID" value="TMJ06895.1"/>
    <property type="molecule type" value="Genomic_DNA"/>
</dbReference>
<keyword evidence="1" id="KW-0812">Transmembrane</keyword>
<keyword evidence="1" id="KW-0472">Membrane</keyword>